<dbReference type="InterPro" id="IPR001917">
    <property type="entry name" value="Aminotrans_II_pyridoxalP_BS"/>
</dbReference>
<evidence type="ECO:0000256" key="5">
    <source>
        <dbReference type="ARBA" id="ARBA00023315"/>
    </source>
</evidence>
<keyword evidence="5" id="KW-0012">Acyltransferase</keyword>
<dbReference type="OrthoDB" id="10263824at2759"/>
<dbReference type="Gene3D" id="3.40.640.10">
    <property type="entry name" value="Type I PLP-dependent aspartate aminotransferase-like (Major domain)"/>
    <property type="match status" value="1"/>
</dbReference>
<dbReference type="GO" id="GO:0006567">
    <property type="term" value="P:L-threonine catabolic process"/>
    <property type="evidence" value="ECO:0007669"/>
    <property type="project" value="InterPro"/>
</dbReference>
<evidence type="ECO:0000256" key="4">
    <source>
        <dbReference type="ARBA" id="ARBA00022898"/>
    </source>
</evidence>
<reference evidence="12" key="1">
    <citation type="submission" date="2022-10" db="EMBL/GenBank/DDBJ databases">
        <title>Novel sulphate-reducing endosymbionts in the free-living metamonad Anaeramoeba.</title>
        <authorList>
            <person name="Jerlstrom-Hultqvist J."/>
            <person name="Cepicka I."/>
            <person name="Gallot-Lavallee L."/>
            <person name="Salas-Leiva D."/>
            <person name="Curtis B.A."/>
            <person name="Zahonova K."/>
            <person name="Pipaliya S."/>
            <person name="Dacks J."/>
            <person name="Roger A.J."/>
        </authorList>
    </citation>
    <scope>NUCLEOTIDE SEQUENCE</scope>
    <source>
        <strain evidence="12">BMAN</strain>
    </source>
</reference>
<evidence type="ECO:0000313" key="13">
    <source>
        <dbReference type="Proteomes" id="UP001149090"/>
    </source>
</evidence>
<dbReference type="GO" id="GO:0005739">
    <property type="term" value="C:mitochondrion"/>
    <property type="evidence" value="ECO:0007669"/>
    <property type="project" value="TreeGrafter"/>
</dbReference>
<dbReference type="InterPro" id="IPR050087">
    <property type="entry name" value="AON_synthase_class-II"/>
</dbReference>
<dbReference type="HAMAP" id="MF_00985">
    <property type="entry name" value="2am3keto_CoA_ligase"/>
    <property type="match status" value="1"/>
</dbReference>
<comment type="caution">
    <text evidence="12">The sequence shown here is derived from an EMBL/GenBank/DDBJ whole genome shotgun (WGS) entry which is preliminary data.</text>
</comment>
<proteinExistence type="inferred from homology"/>
<dbReference type="InterPro" id="IPR004839">
    <property type="entry name" value="Aminotransferase_I/II_large"/>
</dbReference>
<protein>
    <recommendedName>
        <fullName evidence="8">2-amino-3-ketobutyrate coenzyme A ligase, mitochondrial</fullName>
        <ecNumber evidence="7">2.3.1.29</ecNumber>
    </recommendedName>
    <alternativeName>
        <fullName evidence="9">Aminoacetone synthase</fullName>
    </alternativeName>
    <alternativeName>
        <fullName evidence="10">Glycine acetyltransferase</fullName>
    </alternativeName>
</protein>
<dbReference type="NCBIfam" id="NF005394">
    <property type="entry name" value="PRK06939.1"/>
    <property type="match status" value="1"/>
</dbReference>
<evidence type="ECO:0000256" key="3">
    <source>
        <dbReference type="ARBA" id="ARBA00022679"/>
    </source>
</evidence>
<keyword evidence="4" id="KW-0663">Pyridoxal phosphate</keyword>
<dbReference type="PANTHER" id="PTHR13693">
    <property type="entry name" value="CLASS II AMINOTRANSFERASE/8-AMINO-7-OXONONANOATE SYNTHASE"/>
    <property type="match status" value="1"/>
</dbReference>
<dbReference type="FunFam" id="3.40.640.10:FF:000006">
    <property type="entry name" value="5-aminolevulinate synthase, mitochondrial"/>
    <property type="match status" value="1"/>
</dbReference>
<feature type="domain" description="Aminotransferase class I/classII large" evidence="11">
    <location>
        <begin position="62"/>
        <end position="411"/>
    </location>
</feature>
<comment type="similarity">
    <text evidence="2">Belongs to the class-II pyridoxal-phosphate-dependent aminotransferase family.</text>
</comment>
<dbReference type="Gene3D" id="3.90.1150.10">
    <property type="entry name" value="Aspartate Aminotransferase, domain 1"/>
    <property type="match status" value="1"/>
</dbReference>
<dbReference type="Proteomes" id="UP001149090">
    <property type="component" value="Unassembled WGS sequence"/>
</dbReference>
<evidence type="ECO:0000256" key="2">
    <source>
        <dbReference type="ARBA" id="ARBA00008392"/>
    </source>
</evidence>
<sequence length="421" mass="46429">MLTAKFLKPIKTQNFALFSSHSAKKLIQKQLDDIRDAGLWKAERVIISQQSSAIAVKGTQHDVLNFCANNYLGLANDYSLMQSAKRTIDTHGLGLSSVRFICGTQNIHKELEGKIAKFHKKEDAILYSSCFDANAGLFEGLINPTTDEKVDLAIISDALNHASIIDGVRLAGKATRLRYNHCDMKDLEEKLKSAQKCDIRIIITDGVFSMDGDVPPLKEICDLADKYDSLVCVDESHATGFFGKTGRGAAEHCGVLDRVDIINSTLGKAMGGSSGGFTTGPKYIVDMLRQRSRPYLFSNTLAPAVVGAAIKAFDTISESTELRDKLEENTLYFRKKMTDAGFKIMPGVHPIIPIMLYEGRLANEFADEMLKRGIYVIGFSYPVVPKGQARIRVQISAKHTKEQLDKAINAFIEVGKSKKVI</sequence>
<dbReference type="OMA" id="GTHEYCD"/>
<dbReference type="InterPro" id="IPR011282">
    <property type="entry name" value="2am3keto_CoA_ligase"/>
</dbReference>
<dbReference type="GO" id="GO:0008890">
    <property type="term" value="F:glycine C-acetyltransferase activity"/>
    <property type="evidence" value="ECO:0007669"/>
    <property type="project" value="UniProtKB-EC"/>
</dbReference>
<dbReference type="EC" id="2.3.1.29" evidence="7"/>
<keyword evidence="3" id="KW-0808">Transferase</keyword>
<accession>A0A9Q0LQX3</accession>
<dbReference type="Pfam" id="PF00155">
    <property type="entry name" value="Aminotran_1_2"/>
    <property type="match status" value="1"/>
</dbReference>
<dbReference type="GO" id="GO:0030170">
    <property type="term" value="F:pyridoxal phosphate binding"/>
    <property type="evidence" value="ECO:0007669"/>
    <property type="project" value="InterPro"/>
</dbReference>
<evidence type="ECO:0000256" key="8">
    <source>
        <dbReference type="ARBA" id="ARBA00069660"/>
    </source>
</evidence>
<organism evidence="12 13">
    <name type="scientific">Anaeramoeba ignava</name>
    <name type="common">Anaerobic marine amoeba</name>
    <dbReference type="NCBI Taxonomy" id="1746090"/>
    <lineage>
        <taxon>Eukaryota</taxon>
        <taxon>Metamonada</taxon>
        <taxon>Anaeramoebidae</taxon>
        <taxon>Anaeramoeba</taxon>
    </lineage>
</organism>
<dbReference type="PROSITE" id="PS00599">
    <property type="entry name" value="AA_TRANSFER_CLASS_2"/>
    <property type="match status" value="1"/>
</dbReference>
<evidence type="ECO:0000256" key="9">
    <source>
        <dbReference type="ARBA" id="ARBA00075633"/>
    </source>
</evidence>
<evidence type="ECO:0000256" key="10">
    <source>
        <dbReference type="ARBA" id="ARBA00078624"/>
    </source>
</evidence>
<evidence type="ECO:0000313" key="12">
    <source>
        <dbReference type="EMBL" id="KAJ5076290.1"/>
    </source>
</evidence>
<comment type="cofactor">
    <cofactor evidence="1">
        <name>pyridoxal 5'-phosphate</name>
        <dbReference type="ChEBI" id="CHEBI:597326"/>
    </cofactor>
</comment>
<dbReference type="FunFam" id="3.90.1150.10:FF:000004">
    <property type="entry name" value="2-amino-3-ketobutyrate coenzyme A ligase"/>
    <property type="match status" value="1"/>
</dbReference>
<dbReference type="NCBIfam" id="TIGR01822">
    <property type="entry name" value="2am3keto_CoA"/>
    <property type="match status" value="1"/>
</dbReference>
<comment type="catalytic activity">
    <reaction evidence="6">
        <text>glycine + acetyl-CoA = (2S)-2-amino-3-oxobutanoate + CoA</text>
        <dbReference type="Rhea" id="RHEA:20736"/>
        <dbReference type="ChEBI" id="CHEBI:57287"/>
        <dbReference type="ChEBI" id="CHEBI:57288"/>
        <dbReference type="ChEBI" id="CHEBI:57305"/>
        <dbReference type="ChEBI" id="CHEBI:78948"/>
        <dbReference type="EC" id="2.3.1.29"/>
    </reaction>
    <physiologicalReaction direction="right-to-left" evidence="6">
        <dbReference type="Rhea" id="RHEA:20738"/>
    </physiologicalReaction>
</comment>
<dbReference type="InterPro" id="IPR015422">
    <property type="entry name" value="PyrdxlP-dep_Trfase_small"/>
</dbReference>
<name>A0A9Q0LQX3_ANAIG</name>
<dbReference type="EMBL" id="JAPDFW010000061">
    <property type="protein sequence ID" value="KAJ5076290.1"/>
    <property type="molecule type" value="Genomic_DNA"/>
</dbReference>
<dbReference type="CDD" id="cd06454">
    <property type="entry name" value="KBL_like"/>
    <property type="match status" value="1"/>
</dbReference>
<evidence type="ECO:0000256" key="7">
    <source>
        <dbReference type="ARBA" id="ARBA00067076"/>
    </source>
</evidence>
<dbReference type="InterPro" id="IPR015424">
    <property type="entry name" value="PyrdxlP-dep_Trfase"/>
</dbReference>
<keyword evidence="13" id="KW-1185">Reference proteome</keyword>
<gene>
    <name evidence="12" type="ORF">M0811_06286</name>
</gene>
<dbReference type="SUPFAM" id="SSF53383">
    <property type="entry name" value="PLP-dependent transferases"/>
    <property type="match status" value="1"/>
</dbReference>
<evidence type="ECO:0000259" key="11">
    <source>
        <dbReference type="Pfam" id="PF00155"/>
    </source>
</evidence>
<dbReference type="InterPro" id="IPR015421">
    <property type="entry name" value="PyrdxlP-dep_Trfase_major"/>
</dbReference>
<evidence type="ECO:0000256" key="6">
    <source>
        <dbReference type="ARBA" id="ARBA00052559"/>
    </source>
</evidence>
<evidence type="ECO:0000256" key="1">
    <source>
        <dbReference type="ARBA" id="ARBA00001933"/>
    </source>
</evidence>
<dbReference type="PANTHER" id="PTHR13693:SF102">
    <property type="entry name" value="2-AMINO-3-KETOBUTYRATE COENZYME A LIGASE, MITOCHONDRIAL"/>
    <property type="match status" value="1"/>
</dbReference>
<dbReference type="AlphaFoldDB" id="A0A9Q0LQX3"/>